<organism evidence="1">
    <name type="scientific">Anguilla anguilla</name>
    <name type="common">European freshwater eel</name>
    <name type="synonym">Muraena anguilla</name>
    <dbReference type="NCBI Taxonomy" id="7936"/>
    <lineage>
        <taxon>Eukaryota</taxon>
        <taxon>Metazoa</taxon>
        <taxon>Chordata</taxon>
        <taxon>Craniata</taxon>
        <taxon>Vertebrata</taxon>
        <taxon>Euteleostomi</taxon>
        <taxon>Actinopterygii</taxon>
        <taxon>Neopterygii</taxon>
        <taxon>Teleostei</taxon>
        <taxon>Anguilliformes</taxon>
        <taxon>Anguillidae</taxon>
        <taxon>Anguilla</taxon>
    </lineage>
</organism>
<name>A0A0E9S0Q6_ANGAN</name>
<reference evidence="1" key="1">
    <citation type="submission" date="2014-11" db="EMBL/GenBank/DDBJ databases">
        <authorList>
            <person name="Amaro Gonzalez C."/>
        </authorList>
    </citation>
    <scope>NUCLEOTIDE SEQUENCE</scope>
</reference>
<protein>
    <submittedName>
        <fullName evidence="1">Uncharacterized protein</fullName>
    </submittedName>
</protein>
<sequence>MPKMFQIGAHFPKQKCENDSGKEGEVRSSCWKRAPGEASCLPAALGEF</sequence>
<evidence type="ECO:0000313" key="1">
    <source>
        <dbReference type="EMBL" id="JAH34881.1"/>
    </source>
</evidence>
<dbReference type="AlphaFoldDB" id="A0A0E9S0Q6"/>
<proteinExistence type="predicted"/>
<reference evidence="1" key="2">
    <citation type="journal article" date="2015" name="Fish Shellfish Immunol.">
        <title>Early steps in the European eel (Anguilla anguilla)-Vibrio vulnificus interaction in the gills: Role of the RtxA13 toxin.</title>
        <authorList>
            <person name="Callol A."/>
            <person name="Pajuelo D."/>
            <person name="Ebbesson L."/>
            <person name="Teles M."/>
            <person name="MacKenzie S."/>
            <person name="Amaro C."/>
        </authorList>
    </citation>
    <scope>NUCLEOTIDE SEQUENCE</scope>
</reference>
<dbReference type="EMBL" id="GBXM01073696">
    <property type="protein sequence ID" value="JAH34881.1"/>
    <property type="molecule type" value="Transcribed_RNA"/>
</dbReference>
<accession>A0A0E9S0Q6</accession>